<dbReference type="AlphaFoldDB" id="I7BIB8"/>
<proteinExistence type="predicted"/>
<dbReference type="HOGENOM" id="CLU_213352_0_0_6"/>
<accession>I7BIB8</accession>
<name>I7BIB8_PSEPT</name>
<reference evidence="2" key="1">
    <citation type="journal article" date="2013" name="Microb. Biotechnol.">
        <title>Metabolic potential of the organic-solvent tolerant Pseudomonas putida DOT-T1E deduced from its annotated genome.</title>
        <authorList>
            <person name="Udaondo Z."/>
            <person name="Molina L."/>
            <person name="Daniels C."/>
            <person name="Gomez M.J."/>
            <person name="Molina-Henares M.A."/>
            <person name="Matilla M.A."/>
            <person name="Roca A."/>
            <person name="Fernandez M."/>
            <person name="Duque E."/>
            <person name="Segura A."/>
            <person name="Ramos J.L."/>
        </authorList>
    </citation>
    <scope>NUCLEOTIDE SEQUENCE [LARGE SCALE GENOMIC DNA]</scope>
    <source>
        <strain evidence="2">DOT-T1E</strain>
    </source>
</reference>
<organism evidence="1 2">
    <name type="scientific">Pseudomonas putida (strain DOT-T1E)</name>
    <dbReference type="NCBI Taxonomy" id="1196325"/>
    <lineage>
        <taxon>Bacteria</taxon>
        <taxon>Pseudomonadati</taxon>
        <taxon>Pseudomonadota</taxon>
        <taxon>Gammaproteobacteria</taxon>
        <taxon>Pseudomonadales</taxon>
        <taxon>Pseudomonadaceae</taxon>
        <taxon>Pseudomonas</taxon>
    </lineage>
</organism>
<gene>
    <name evidence="1" type="ordered locus">T1E_5742</name>
</gene>
<protein>
    <submittedName>
        <fullName evidence="1">Uncharacterized protein</fullName>
    </submittedName>
</protein>
<dbReference type="EMBL" id="CP003734">
    <property type="protein sequence ID" value="AFO51563.1"/>
    <property type="molecule type" value="Genomic_DNA"/>
</dbReference>
<dbReference type="Proteomes" id="UP000006503">
    <property type="component" value="Chromosome"/>
</dbReference>
<sequence>MKRRGHQASRYRCVKTRQFTPLWEKCPFDHRLRGPLWGRVYPRMRRQIQDRIRG</sequence>
<dbReference type="KEGG" id="ppx:T1E_5742"/>
<evidence type="ECO:0000313" key="1">
    <source>
        <dbReference type="EMBL" id="AFO51563.1"/>
    </source>
</evidence>
<evidence type="ECO:0000313" key="2">
    <source>
        <dbReference type="Proteomes" id="UP000006503"/>
    </source>
</evidence>
<dbReference type="PATRIC" id="fig|1196325.3.peg.5703"/>